<gene>
    <name evidence="1" type="ORF">IV203_038429</name>
</gene>
<evidence type="ECO:0000313" key="1">
    <source>
        <dbReference type="EMBL" id="KAG7365226.1"/>
    </source>
</evidence>
<accession>A0A9K3LQT4</accession>
<organism evidence="1 2">
    <name type="scientific">Nitzschia inconspicua</name>
    <dbReference type="NCBI Taxonomy" id="303405"/>
    <lineage>
        <taxon>Eukaryota</taxon>
        <taxon>Sar</taxon>
        <taxon>Stramenopiles</taxon>
        <taxon>Ochrophyta</taxon>
        <taxon>Bacillariophyta</taxon>
        <taxon>Bacillariophyceae</taxon>
        <taxon>Bacillariophycidae</taxon>
        <taxon>Bacillariales</taxon>
        <taxon>Bacillariaceae</taxon>
        <taxon>Nitzschia</taxon>
    </lineage>
</organism>
<dbReference type="AlphaFoldDB" id="A0A9K3LQT4"/>
<proteinExistence type="predicted"/>
<comment type="caution">
    <text evidence="1">The sequence shown here is derived from an EMBL/GenBank/DDBJ whole genome shotgun (WGS) entry which is preliminary data.</text>
</comment>
<reference evidence="1" key="2">
    <citation type="submission" date="2021-04" db="EMBL/GenBank/DDBJ databases">
        <authorList>
            <person name="Podell S."/>
        </authorList>
    </citation>
    <scope>NUCLEOTIDE SEQUENCE</scope>
    <source>
        <strain evidence="1">Hildebrandi</strain>
    </source>
</reference>
<dbReference type="Proteomes" id="UP000693970">
    <property type="component" value="Unassembled WGS sequence"/>
</dbReference>
<keyword evidence="2" id="KW-1185">Reference proteome</keyword>
<protein>
    <submittedName>
        <fullName evidence="1">Uncharacterized protein</fullName>
    </submittedName>
</protein>
<name>A0A9K3LQT4_9STRA</name>
<dbReference type="EMBL" id="JAGRRH010000009">
    <property type="protein sequence ID" value="KAG7365226.1"/>
    <property type="molecule type" value="Genomic_DNA"/>
</dbReference>
<reference evidence="1" key="1">
    <citation type="journal article" date="2021" name="Sci. Rep.">
        <title>Diploid genomic architecture of Nitzschia inconspicua, an elite biomass production diatom.</title>
        <authorList>
            <person name="Oliver A."/>
            <person name="Podell S."/>
            <person name="Pinowska A."/>
            <person name="Traller J.C."/>
            <person name="Smith S.R."/>
            <person name="McClure R."/>
            <person name="Beliaev A."/>
            <person name="Bohutskyi P."/>
            <person name="Hill E.A."/>
            <person name="Rabines A."/>
            <person name="Zheng H."/>
            <person name="Allen L.Z."/>
            <person name="Kuo A."/>
            <person name="Grigoriev I.V."/>
            <person name="Allen A.E."/>
            <person name="Hazlebeck D."/>
            <person name="Allen E.E."/>
        </authorList>
    </citation>
    <scope>NUCLEOTIDE SEQUENCE</scope>
    <source>
        <strain evidence="1">Hildebrandi</strain>
    </source>
</reference>
<sequence>MRLDLPDNVVGGSSVSTTGIASMEVDQGFNQLYGEDEPLAIANITFRTTEPNPTINTNFQGSVLWSRVTFNMDDIQDGDFMLREGTRSTSLAPS</sequence>
<evidence type="ECO:0000313" key="2">
    <source>
        <dbReference type="Proteomes" id="UP000693970"/>
    </source>
</evidence>